<dbReference type="GO" id="GO:0030943">
    <property type="term" value="F:mitochondrion targeting sequence binding"/>
    <property type="evidence" value="ECO:0007669"/>
    <property type="project" value="TreeGrafter"/>
</dbReference>
<dbReference type="SMART" id="SM00028">
    <property type="entry name" value="TPR"/>
    <property type="match status" value="10"/>
</dbReference>
<evidence type="ECO:0000256" key="6">
    <source>
        <dbReference type="ARBA" id="ARBA00022989"/>
    </source>
</evidence>
<comment type="similarity">
    <text evidence="9">Belongs to the Tom70 family.</text>
</comment>
<feature type="compositionally biased region" description="Basic and acidic residues" evidence="11">
    <location>
        <begin position="91"/>
        <end position="104"/>
    </location>
</feature>
<reference evidence="13 14" key="1">
    <citation type="submission" date="2016-04" db="EMBL/GenBank/DDBJ databases">
        <title>Evolutionary innovation and constraint leading to complex multicellularity in the Ascomycota.</title>
        <authorList>
            <person name="Cisse O."/>
            <person name="Nguyen A."/>
            <person name="Hewitt D.A."/>
            <person name="Jedd G."/>
            <person name="Stajich J.E."/>
        </authorList>
    </citation>
    <scope>NUCLEOTIDE SEQUENCE [LARGE SCALE GENOMIC DNA]</scope>
    <source>
        <strain evidence="13 14">DAH-3</strain>
    </source>
</reference>
<dbReference type="STRING" id="1198029.A0A1U7LHB9"/>
<evidence type="ECO:0000256" key="3">
    <source>
        <dbReference type="ARBA" id="ARBA00022737"/>
    </source>
</evidence>
<feature type="repeat" description="TPR" evidence="10">
    <location>
        <begin position="125"/>
        <end position="158"/>
    </location>
</feature>
<evidence type="ECO:0000256" key="12">
    <source>
        <dbReference type="SAM" id="Phobius"/>
    </source>
</evidence>
<evidence type="ECO:0000256" key="1">
    <source>
        <dbReference type="ARBA" id="ARBA00004572"/>
    </source>
</evidence>
<organism evidence="13 14">
    <name type="scientific">Neolecta irregularis (strain DAH-3)</name>
    <dbReference type="NCBI Taxonomy" id="1198029"/>
    <lineage>
        <taxon>Eukaryota</taxon>
        <taxon>Fungi</taxon>
        <taxon>Dikarya</taxon>
        <taxon>Ascomycota</taxon>
        <taxon>Taphrinomycotina</taxon>
        <taxon>Neolectales</taxon>
        <taxon>Neolectaceae</taxon>
        <taxon>Neolecta</taxon>
    </lineage>
</organism>
<feature type="repeat" description="TPR" evidence="10">
    <location>
        <begin position="386"/>
        <end position="419"/>
    </location>
</feature>
<sequence>MSADPIPQVSVLPIPASSSLWSQISSWAAENRKVVIISASTLLVIGGVGAYLVSTRSKRLGGADEPLKKKKKKKEKKSPLEKSPSTLQEEIPEKLSPTERKSPLESEITDEAIENMTPEERKKAALTLKTEGNKAYSQNDFDIAITYYTKAIQCQPQAVFYSNRAACYTAQQKNDKVIEDTTAALNLDSGYVKAIKRRAAAYEASEQLKDSLVDYTAACIMENFSTEFASASIERLLKKIAEERAKEMLASREAKLPSPTFINAYMDSFREISIPDISDNASTGNLRVHAAFQFLKDRKHEESFVAFKSAEQMETNFANEVQSWLGTFEFISGNTEQALEHFEKSLEIEPSSSTYVKRASIQLEQGNRDAAMHDFSKAIELNSNDPDIYYHRGQVEFILGEFEEAISDYSKSIELDSSFVLAHIQLAVAQYKRGDSGQAKATFRRTIKSHPKSAEVYNYYGEILMDEQKYDEAIDKFNTAIDLERSSAPITMNVLPLINKAMAIYSSKKDHVEAEALCKKALILDEDCDVAVNTLAQLCLQQGNTADAEKYFERSAELARTEAELINAISYAEAASTQLAVGRKYPELIEKLSALSRGIGP</sequence>
<keyword evidence="3" id="KW-0677">Repeat</keyword>
<dbReference type="PROSITE" id="PS50005">
    <property type="entry name" value="TPR"/>
    <property type="match status" value="4"/>
</dbReference>
<keyword evidence="6 12" id="KW-1133">Transmembrane helix</keyword>
<keyword evidence="7" id="KW-0496">Mitochondrion</keyword>
<name>A0A1U7LHB9_NEOID</name>
<protein>
    <submittedName>
        <fullName evidence="13">Mitochondrial import receptor subunit tom70</fullName>
    </submittedName>
</protein>
<dbReference type="OMA" id="QWRGDIE"/>
<keyword evidence="4" id="KW-1000">Mitochondrion outer membrane</keyword>
<feature type="region of interest" description="Disordered" evidence="11">
    <location>
        <begin position="62"/>
        <end position="120"/>
    </location>
</feature>
<evidence type="ECO:0000256" key="4">
    <source>
        <dbReference type="ARBA" id="ARBA00022787"/>
    </source>
</evidence>
<dbReference type="GO" id="GO:0008320">
    <property type="term" value="F:protein transmembrane transporter activity"/>
    <property type="evidence" value="ECO:0007669"/>
    <property type="project" value="TreeGrafter"/>
</dbReference>
<accession>A0A1U7LHB9</accession>
<comment type="caution">
    <text evidence="13">The sequence shown here is derived from an EMBL/GenBank/DDBJ whole genome shotgun (WGS) entry which is preliminary data.</text>
</comment>
<dbReference type="InterPro" id="IPR019734">
    <property type="entry name" value="TPR_rpt"/>
</dbReference>
<dbReference type="SUPFAM" id="SSF48452">
    <property type="entry name" value="TPR-like"/>
    <property type="match status" value="2"/>
</dbReference>
<dbReference type="GO" id="GO:0030150">
    <property type="term" value="P:protein import into mitochondrial matrix"/>
    <property type="evidence" value="ECO:0007669"/>
    <property type="project" value="TreeGrafter"/>
</dbReference>
<evidence type="ECO:0000256" key="8">
    <source>
        <dbReference type="ARBA" id="ARBA00023136"/>
    </source>
</evidence>
<feature type="transmembrane region" description="Helical" evidence="12">
    <location>
        <begin position="34"/>
        <end position="53"/>
    </location>
</feature>
<dbReference type="PANTHER" id="PTHR46208:SF1">
    <property type="entry name" value="MITOCHONDRIAL IMPORT RECEPTOR SUBUNIT TOM70"/>
    <property type="match status" value="1"/>
</dbReference>
<dbReference type="InterPro" id="IPR011990">
    <property type="entry name" value="TPR-like_helical_dom_sf"/>
</dbReference>
<dbReference type="Pfam" id="PF13181">
    <property type="entry name" value="TPR_8"/>
    <property type="match status" value="1"/>
</dbReference>
<keyword evidence="2 12" id="KW-0812">Transmembrane</keyword>
<gene>
    <name evidence="13" type="ORF">NEOLI_002993</name>
</gene>
<dbReference type="Gene3D" id="1.25.40.10">
    <property type="entry name" value="Tetratricopeptide repeat domain"/>
    <property type="match status" value="2"/>
</dbReference>
<dbReference type="OrthoDB" id="2942533at2759"/>
<evidence type="ECO:0000256" key="2">
    <source>
        <dbReference type="ARBA" id="ARBA00022692"/>
    </source>
</evidence>
<proteinExistence type="inferred from homology"/>
<keyword evidence="14" id="KW-1185">Reference proteome</keyword>
<dbReference type="AlphaFoldDB" id="A0A1U7LHB9"/>
<comment type="subcellular location">
    <subcellularLocation>
        <location evidence="1">Mitochondrion outer membrane</location>
        <topology evidence="1">Single-pass membrane protein</topology>
    </subcellularLocation>
</comment>
<dbReference type="Pfam" id="PF13432">
    <property type="entry name" value="TPR_16"/>
    <property type="match status" value="1"/>
</dbReference>
<dbReference type="Pfam" id="PF14559">
    <property type="entry name" value="TPR_19"/>
    <property type="match status" value="1"/>
</dbReference>
<evidence type="ECO:0000256" key="5">
    <source>
        <dbReference type="ARBA" id="ARBA00022803"/>
    </source>
</evidence>
<dbReference type="EMBL" id="LXFE01003971">
    <property type="protein sequence ID" value="OLL22047.1"/>
    <property type="molecule type" value="Genomic_DNA"/>
</dbReference>
<evidence type="ECO:0000256" key="7">
    <source>
        <dbReference type="ARBA" id="ARBA00023128"/>
    </source>
</evidence>
<dbReference type="GO" id="GO:0005741">
    <property type="term" value="C:mitochondrial outer membrane"/>
    <property type="evidence" value="ECO:0007669"/>
    <property type="project" value="UniProtKB-SubCell"/>
</dbReference>
<dbReference type="Pfam" id="PF00515">
    <property type="entry name" value="TPR_1"/>
    <property type="match status" value="1"/>
</dbReference>
<keyword evidence="5 10" id="KW-0802">TPR repeat</keyword>
<evidence type="ECO:0000313" key="13">
    <source>
        <dbReference type="EMBL" id="OLL22047.1"/>
    </source>
</evidence>
<dbReference type="PANTHER" id="PTHR46208">
    <property type="entry name" value="MITOCHONDRIAL IMPORT RECEPTOR SUBUNIT TOM70"/>
    <property type="match status" value="1"/>
</dbReference>
<feature type="repeat" description="TPR" evidence="10">
    <location>
        <begin position="319"/>
        <end position="352"/>
    </location>
</feature>
<evidence type="ECO:0000256" key="11">
    <source>
        <dbReference type="SAM" id="MobiDB-lite"/>
    </source>
</evidence>
<evidence type="ECO:0000313" key="14">
    <source>
        <dbReference type="Proteomes" id="UP000186594"/>
    </source>
</evidence>
<keyword evidence="8 12" id="KW-0472">Membrane</keyword>
<evidence type="ECO:0000256" key="10">
    <source>
        <dbReference type="PROSITE-ProRule" id="PRU00339"/>
    </source>
</evidence>
<dbReference type="Proteomes" id="UP000186594">
    <property type="component" value="Unassembled WGS sequence"/>
</dbReference>
<keyword evidence="13" id="KW-0675">Receptor</keyword>
<feature type="repeat" description="TPR" evidence="10">
    <location>
        <begin position="454"/>
        <end position="487"/>
    </location>
</feature>
<dbReference type="GO" id="GO:0045039">
    <property type="term" value="P:protein insertion into mitochondrial inner membrane"/>
    <property type="evidence" value="ECO:0007669"/>
    <property type="project" value="TreeGrafter"/>
</dbReference>
<evidence type="ECO:0000256" key="9">
    <source>
        <dbReference type="ARBA" id="ARBA00038030"/>
    </source>
</evidence>